<dbReference type="InterPro" id="IPR036412">
    <property type="entry name" value="HAD-like_sf"/>
</dbReference>
<accession>X1N639</accession>
<dbReference type="NCBIfam" id="TIGR01488">
    <property type="entry name" value="HAD-SF-IB"/>
    <property type="match status" value="1"/>
</dbReference>
<gene>
    <name evidence="2" type="ORF">S06H3_27614</name>
</gene>
<protein>
    <recommendedName>
        <fullName evidence="3">2,3-diketo-5-methylthio-1-phosphopentane phosphatase</fullName>
    </recommendedName>
</protein>
<dbReference type="PANTHER" id="PTHR28181">
    <property type="entry name" value="UPF0655 PROTEIN YCR015C"/>
    <property type="match status" value="1"/>
</dbReference>
<dbReference type="GO" id="GO:0016791">
    <property type="term" value="F:phosphatase activity"/>
    <property type="evidence" value="ECO:0007669"/>
    <property type="project" value="InterPro"/>
</dbReference>
<sequence length="224" mass="25115">MLRFSHNDALGLTMKTLVQCDFDGTVTENDVSYFLLDAFAQGDWRGLLREYEEHRISVGEFNTGAFAMVKADRQTLLEAIKGRVKIRGGFQELVSYCSTKGYRFVIVSNGLAFYIKAILKEVGLETIETCAAQASFNPEGMKVRYVGPDGKQLGDGFKEVYIELFLQQGYRVIYAGNGESDILPAKYAYRVFATSDLLAYCEKNNLECKPFAELTDIVKGLELL</sequence>
<dbReference type="Gene3D" id="3.90.1470.20">
    <property type="match status" value="1"/>
</dbReference>
<dbReference type="Pfam" id="PF12710">
    <property type="entry name" value="HAD"/>
    <property type="match status" value="1"/>
</dbReference>
<name>X1N639_9ZZZZ</name>
<dbReference type="SUPFAM" id="SSF56784">
    <property type="entry name" value="HAD-like"/>
    <property type="match status" value="1"/>
</dbReference>
<dbReference type="InterPro" id="IPR006384">
    <property type="entry name" value="HAD_hydro_PyrdxlP_Pase-like"/>
</dbReference>
<dbReference type="InterPro" id="IPR050849">
    <property type="entry name" value="HAD-like_hydrolase_phosphatase"/>
</dbReference>
<dbReference type="NCBIfam" id="TIGR01489">
    <property type="entry name" value="DKMTPPase-SF"/>
    <property type="match status" value="1"/>
</dbReference>
<dbReference type="AlphaFoldDB" id="X1N639"/>
<dbReference type="PANTHER" id="PTHR28181:SF2">
    <property type="entry name" value="PHOSPHORIC MONOESTER HYDROLASE"/>
    <property type="match status" value="1"/>
</dbReference>
<dbReference type="Gene3D" id="3.40.50.1000">
    <property type="entry name" value="HAD superfamily/HAD-like"/>
    <property type="match status" value="1"/>
</dbReference>
<reference evidence="2" key="1">
    <citation type="journal article" date="2014" name="Front. Microbiol.">
        <title>High frequency of phylogenetically diverse reductive dehalogenase-homologous genes in deep subseafloor sedimentary metagenomes.</title>
        <authorList>
            <person name="Kawai M."/>
            <person name="Futagami T."/>
            <person name="Toyoda A."/>
            <person name="Takaki Y."/>
            <person name="Nishi S."/>
            <person name="Hori S."/>
            <person name="Arai W."/>
            <person name="Tsubouchi T."/>
            <person name="Morono Y."/>
            <person name="Uchiyama I."/>
            <person name="Ito T."/>
            <person name="Fujiyama A."/>
            <person name="Inagaki F."/>
            <person name="Takami H."/>
        </authorList>
    </citation>
    <scope>NUCLEOTIDE SEQUENCE</scope>
    <source>
        <strain evidence="2">Expedition CK06-06</strain>
    </source>
</reference>
<dbReference type="InterPro" id="IPR023214">
    <property type="entry name" value="HAD_sf"/>
</dbReference>
<proteinExistence type="predicted"/>
<comment type="caution">
    <text evidence="2">The sequence shown here is derived from an EMBL/GenBank/DDBJ whole genome shotgun (WGS) entry which is preliminary data.</text>
</comment>
<dbReference type="EMBL" id="BARV01016035">
    <property type="protein sequence ID" value="GAI22325.1"/>
    <property type="molecule type" value="Genomic_DNA"/>
</dbReference>
<organism evidence="2">
    <name type="scientific">marine sediment metagenome</name>
    <dbReference type="NCBI Taxonomy" id="412755"/>
    <lineage>
        <taxon>unclassified sequences</taxon>
        <taxon>metagenomes</taxon>
        <taxon>ecological metagenomes</taxon>
    </lineage>
</organism>
<evidence type="ECO:0008006" key="3">
    <source>
        <dbReference type="Google" id="ProtNLM"/>
    </source>
</evidence>
<evidence type="ECO:0000256" key="1">
    <source>
        <dbReference type="ARBA" id="ARBA00022801"/>
    </source>
</evidence>
<evidence type="ECO:0000313" key="2">
    <source>
        <dbReference type="EMBL" id="GAI22325.1"/>
    </source>
</evidence>
<keyword evidence="1" id="KW-0378">Hydrolase</keyword>